<name>A0A016S1I8_9BILA</name>
<accession>A0A016S1I8</accession>
<sequence>MTLPPVSVCSPSRCSWILIPSGLPVSPMYSSPHNLQHLSNLELGSAEPPKINTYQNCCRLSNVDRK</sequence>
<keyword evidence="2" id="KW-1185">Reference proteome</keyword>
<gene>
    <name evidence="1" type="primary">Acey_s0323.g2492</name>
    <name evidence="1" type="ORF">Y032_0323g2492</name>
</gene>
<dbReference type="EMBL" id="JARK01001659">
    <property type="protein sequence ID" value="EYB84084.1"/>
    <property type="molecule type" value="Genomic_DNA"/>
</dbReference>
<dbReference type="Proteomes" id="UP000024635">
    <property type="component" value="Unassembled WGS sequence"/>
</dbReference>
<dbReference type="AlphaFoldDB" id="A0A016S1I8"/>
<evidence type="ECO:0000313" key="1">
    <source>
        <dbReference type="EMBL" id="EYB84084.1"/>
    </source>
</evidence>
<comment type="caution">
    <text evidence="1">The sequence shown here is derived from an EMBL/GenBank/DDBJ whole genome shotgun (WGS) entry which is preliminary data.</text>
</comment>
<proteinExistence type="predicted"/>
<reference evidence="2" key="1">
    <citation type="journal article" date="2015" name="Nat. Genet.">
        <title>The genome and transcriptome of the zoonotic hookworm Ancylostoma ceylanicum identify infection-specific gene families.</title>
        <authorList>
            <person name="Schwarz E.M."/>
            <person name="Hu Y."/>
            <person name="Antoshechkin I."/>
            <person name="Miller M.M."/>
            <person name="Sternberg P.W."/>
            <person name="Aroian R.V."/>
        </authorList>
    </citation>
    <scope>NUCLEOTIDE SEQUENCE</scope>
    <source>
        <strain evidence="2">HY135</strain>
    </source>
</reference>
<protein>
    <submittedName>
        <fullName evidence="1">Uncharacterized protein</fullName>
    </submittedName>
</protein>
<organism evidence="1 2">
    <name type="scientific">Ancylostoma ceylanicum</name>
    <dbReference type="NCBI Taxonomy" id="53326"/>
    <lineage>
        <taxon>Eukaryota</taxon>
        <taxon>Metazoa</taxon>
        <taxon>Ecdysozoa</taxon>
        <taxon>Nematoda</taxon>
        <taxon>Chromadorea</taxon>
        <taxon>Rhabditida</taxon>
        <taxon>Rhabditina</taxon>
        <taxon>Rhabditomorpha</taxon>
        <taxon>Strongyloidea</taxon>
        <taxon>Ancylostomatidae</taxon>
        <taxon>Ancylostomatinae</taxon>
        <taxon>Ancylostoma</taxon>
    </lineage>
</organism>
<evidence type="ECO:0000313" key="2">
    <source>
        <dbReference type="Proteomes" id="UP000024635"/>
    </source>
</evidence>